<accession>A0ABV7I6P6</accession>
<evidence type="ECO:0000313" key="2">
    <source>
        <dbReference type="Proteomes" id="UP001595647"/>
    </source>
</evidence>
<name>A0ABV7I6P6_9HYPH</name>
<reference evidence="2" key="1">
    <citation type="journal article" date="2019" name="Int. J. Syst. Evol. Microbiol.">
        <title>The Global Catalogue of Microorganisms (GCM) 10K type strain sequencing project: providing services to taxonomists for standard genome sequencing and annotation.</title>
        <authorList>
            <consortium name="The Broad Institute Genomics Platform"/>
            <consortium name="The Broad Institute Genome Sequencing Center for Infectious Disease"/>
            <person name="Wu L."/>
            <person name="Ma J."/>
        </authorList>
    </citation>
    <scope>NUCLEOTIDE SEQUENCE [LARGE SCALE GENOMIC DNA]</scope>
    <source>
        <strain evidence="2">KCTC 52231</strain>
    </source>
</reference>
<proteinExistence type="predicted"/>
<comment type="caution">
    <text evidence="1">The sequence shown here is derived from an EMBL/GenBank/DDBJ whole genome shotgun (WGS) entry which is preliminary data.</text>
</comment>
<protein>
    <submittedName>
        <fullName evidence="1">Uncharacterized protein</fullName>
    </submittedName>
</protein>
<evidence type="ECO:0000313" key="1">
    <source>
        <dbReference type="EMBL" id="MFC3166329.1"/>
    </source>
</evidence>
<dbReference type="Proteomes" id="UP001595647">
    <property type="component" value="Unassembled WGS sequence"/>
</dbReference>
<organism evidence="1 2">
    <name type="scientific">Ciceribacter thiooxidans</name>
    <dbReference type="NCBI Taxonomy" id="1969821"/>
    <lineage>
        <taxon>Bacteria</taxon>
        <taxon>Pseudomonadati</taxon>
        <taxon>Pseudomonadota</taxon>
        <taxon>Alphaproteobacteria</taxon>
        <taxon>Hyphomicrobiales</taxon>
        <taxon>Rhizobiaceae</taxon>
        <taxon>Ciceribacter</taxon>
    </lineage>
</organism>
<dbReference type="EMBL" id="JBHRTG010000019">
    <property type="protein sequence ID" value="MFC3166329.1"/>
    <property type="molecule type" value="Genomic_DNA"/>
</dbReference>
<dbReference type="RefSeq" id="WP_182307752.1">
    <property type="nucleotide sequence ID" value="NZ_CP059897.1"/>
</dbReference>
<sequence length="57" mass="5897">MHSATEAVWKILDLDFHEVELVTVAACYAGAEVSAVVLGQAVAGSTATTNTSESTRS</sequence>
<gene>
    <name evidence="1" type="ORF">ACFOHV_23905</name>
</gene>
<keyword evidence="2" id="KW-1185">Reference proteome</keyword>